<feature type="region of interest" description="Disordered" evidence="1">
    <location>
        <begin position="168"/>
        <end position="190"/>
    </location>
</feature>
<reference evidence="2" key="1">
    <citation type="journal article" date="2015" name="Nature">
        <title>Complex archaea that bridge the gap between prokaryotes and eukaryotes.</title>
        <authorList>
            <person name="Spang A."/>
            <person name="Saw J.H."/>
            <person name="Jorgensen S.L."/>
            <person name="Zaremba-Niedzwiedzka K."/>
            <person name="Martijn J."/>
            <person name="Lind A.E."/>
            <person name="van Eijk R."/>
            <person name="Schleper C."/>
            <person name="Guy L."/>
            <person name="Ettema T.J."/>
        </authorList>
    </citation>
    <scope>NUCLEOTIDE SEQUENCE</scope>
</reference>
<evidence type="ECO:0000256" key="1">
    <source>
        <dbReference type="SAM" id="MobiDB-lite"/>
    </source>
</evidence>
<dbReference type="AlphaFoldDB" id="A0A0F9X9S3"/>
<dbReference type="EMBL" id="LAZR01000129">
    <property type="protein sequence ID" value="KKN88353.1"/>
    <property type="molecule type" value="Genomic_DNA"/>
</dbReference>
<accession>A0A0F9X9S3</accession>
<gene>
    <name evidence="2" type="ORF">LCGC14_0249160</name>
</gene>
<comment type="caution">
    <text evidence="2">The sequence shown here is derived from an EMBL/GenBank/DDBJ whole genome shotgun (WGS) entry which is preliminary data.</text>
</comment>
<organism evidence="2">
    <name type="scientific">marine sediment metagenome</name>
    <dbReference type="NCBI Taxonomy" id="412755"/>
    <lineage>
        <taxon>unclassified sequences</taxon>
        <taxon>metagenomes</taxon>
        <taxon>ecological metagenomes</taxon>
    </lineage>
</organism>
<evidence type="ECO:0000313" key="2">
    <source>
        <dbReference type="EMBL" id="KKN88353.1"/>
    </source>
</evidence>
<sequence length="190" mass="21145">MADVLNETVEDAMKNVNEACGEALESGKWMTVTWFVKDGKLMMRRTTWNFPTGDFEKCIEQLQNVCNTQTGKSRPDKGPLPFADILAGKRTPMSVVDKVAEESSIPPAKEPTFEEIVESAKTDPPPGNVVVEKVGVDSKEFDKATEEMFSKGLEKKVEKLDKEIVDRECDETVAKTPPDDTEETKPPCED</sequence>
<name>A0A0F9X9S3_9ZZZZ</name>
<proteinExistence type="predicted"/>
<protein>
    <submittedName>
        <fullName evidence="2">Uncharacterized protein</fullName>
    </submittedName>
</protein>